<reference evidence="5" key="2">
    <citation type="submission" date="2025-04" db="UniProtKB">
        <authorList>
            <consortium name="RefSeq"/>
        </authorList>
    </citation>
    <scope>IDENTIFICATION</scope>
</reference>
<evidence type="ECO:0000313" key="5">
    <source>
        <dbReference type="RefSeq" id="XP_055874328.1"/>
    </source>
</evidence>
<feature type="chain" id="PRO_5044573294" evidence="1">
    <location>
        <begin position="21"/>
        <end position="191"/>
    </location>
</feature>
<protein>
    <submittedName>
        <fullName evidence="5">Uncharacterized protein LOC106054319</fullName>
    </submittedName>
</protein>
<keyword evidence="1" id="KW-0732">Signal</keyword>
<reference evidence="2" key="1">
    <citation type="submission" date="2020-05" db="UniProtKB">
        <authorList>
            <consortium name="EnsemblMetazoa"/>
        </authorList>
    </citation>
    <scope>IDENTIFICATION</scope>
    <source>
        <strain evidence="2">BB02</strain>
    </source>
</reference>
<dbReference type="VEuPathDB" id="VectorBase:BGLAX_039770"/>
<dbReference type="EnsemblMetazoa" id="BGLB034051-RA">
    <property type="protein sequence ID" value="BGLB034051-PA"/>
    <property type="gene ID" value="BGLB034051"/>
</dbReference>
<dbReference type="Proteomes" id="UP000076420">
    <property type="component" value="Unassembled WGS sequence"/>
</dbReference>
<name>A0A2C9LR51_BIOGL</name>
<accession>A0A2C9LR51</accession>
<dbReference type="KEGG" id="bgt:106054319"/>
<dbReference type="VEuPathDB" id="VectorBase:BGLB034051"/>
<evidence type="ECO:0000313" key="4">
    <source>
        <dbReference type="Proteomes" id="UP001165740"/>
    </source>
</evidence>
<feature type="signal peptide" evidence="1">
    <location>
        <begin position="1"/>
        <end position="20"/>
    </location>
</feature>
<keyword evidence="4" id="KW-1185">Reference proteome</keyword>
<dbReference type="RefSeq" id="XP_055874328.1">
    <property type="nucleotide sequence ID" value="XM_056018353.1"/>
</dbReference>
<evidence type="ECO:0000256" key="1">
    <source>
        <dbReference type="SAM" id="SignalP"/>
    </source>
</evidence>
<gene>
    <name evidence="2" type="primary">106054319</name>
    <name evidence="5" type="synonym">LOC106054319</name>
</gene>
<dbReference type="Proteomes" id="UP001165740">
    <property type="component" value="Chromosome 1"/>
</dbReference>
<dbReference type="AlphaFoldDB" id="A0A2C9LR51"/>
<dbReference type="OrthoDB" id="6082038at2759"/>
<sequence>MKLQLLAILALALAAYAADADDPTTVCLPSQFQSTVYDFNNRDLGVAAGDFTKNLTVLTFQKANFRLLYDLTALKTYLIVNDTCTNFDMDPSQAIFRCLPATAVPLTTNVTRIGLESNGLPILSYAVPISNDIAIRVAVTDSVPAYPVLRQLIGTAGRYTGNVLLFLNTVLNIDPQLFVFPLVCPPVSVAG</sequence>
<evidence type="ECO:0000313" key="3">
    <source>
        <dbReference type="Proteomes" id="UP000076420"/>
    </source>
</evidence>
<organism evidence="2 3">
    <name type="scientific">Biomphalaria glabrata</name>
    <name type="common">Bloodfluke planorb</name>
    <name type="synonym">Freshwater snail</name>
    <dbReference type="NCBI Taxonomy" id="6526"/>
    <lineage>
        <taxon>Eukaryota</taxon>
        <taxon>Metazoa</taxon>
        <taxon>Spiralia</taxon>
        <taxon>Lophotrochozoa</taxon>
        <taxon>Mollusca</taxon>
        <taxon>Gastropoda</taxon>
        <taxon>Heterobranchia</taxon>
        <taxon>Euthyneura</taxon>
        <taxon>Panpulmonata</taxon>
        <taxon>Hygrophila</taxon>
        <taxon>Lymnaeoidea</taxon>
        <taxon>Planorbidae</taxon>
        <taxon>Biomphalaria</taxon>
    </lineage>
</organism>
<evidence type="ECO:0000313" key="2">
    <source>
        <dbReference type="EnsemblMetazoa" id="BGLB034051-PA"/>
    </source>
</evidence>
<proteinExistence type="predicted"/>